<reference evidence="1" key="1">
    <citation type="submission" date="2022-10" db="EMBL/GenBank/DDBJ databases">
        <title>Tapping the CABI collections for fungal endophytes: first genome assemblies for Collariella, Neodidymelliopsis, Ascochyta clinopodiicola, Didymella pomorum, Didymosphaeria variabile, Neocosmospora piperis and Neocucurbitaria cava.</title>
        <authorList>
            <person name="Hill R."/>
        </authorList>
    </citation>
    <scope>NUCLEOTIDE SEQUENCE</scope>
    <source>
        <strain evidence="1">IMI 355091</strain>
    </source>
</reference>
<proteinExistence type="predicted"/>
<protein>
    <submittedName>
        <fullName evidence="1">Uncharacterized protein</fullName>
    </submittedName>
</protein>
<name>A0A9W9D4V4_9PLEO</name>
<sequence>MALFTTALAMPAGGNKPTGGPAAAQVTIYPGGATPYTCASADQPPPKDGSIGTGKVVTVAENQCVVVNVPFGGALTATMTATPKTGTAGCYIQIFSQQGCGLTLQNQYHGFPFDGLVVGSTVGCASPPVQSYGGLQIVCG</sequence>
<dbReference type="EMBL" id="JAPEVA010000097">
    <property type="protein sequence ID" value="KAJ4399970.1"/>
    <property type="molecule type" value="Genomic_DNA"/>
</dbReference>
<accession>A0A9W9D4V4</accession>
<gene>
    <name evidence="1" type="ORF">N0V91_009043</name>
</gene>
<keyword evidence="2" id="KW-1185">Reference proteome</keyword>
<dbReference type="AlphaFoldDB" id="A0A9W9D4V4"/>
<dbReference type="OrthoDB" id="3515484at2759"/>
<comment type="caution">
    <text evidence="1">The sequence shown here is derived from an EMBL/GenBank/DDBJ whole genome shotgun (WGS) entry which is preliminary data.</text>
</comment>
<evidence type="ECO:0000313" key="2">
    <source>
        <dbReference type="Proteomes" id="UP001140510"/>
    </source>
</evidence>
<organism evidence="1 2">
    <name type="scientific">Didymella pomorum</name>
    <dbReference type="NCBI Taxonomy" id="749634"/>
    <lineage>
        <taxon>Eukaryota</taxon>
        <taxon>Fungi</taxon>
        <taxon>Dikarya</taxon>
        <taxon>Ascomycota</taxon>
        <taxon>Pezizomycotina</taxon>
        <taxon>Dothideomycetes</taxon>
        <taxon>Pleosporomycetidae</taxon>
        <taxon>Pleosporales</taxon>
        <taxon>Pleosporineae</taxon>
        <taxon>Didymellaceae</taxon>
        <taxon>Didymella</taxon>
    </lineage>
</organism>
<evidence type="ECO:0000313" key="1">
    <source>
        <dbReference type="EMBL" id="KAJ4399970.1"/>
    </source>
</evidence>
<dbReference type="Proteomes" id="UP001140510">
    <property type="component" value="Unassembled WGS sequence"/>
</dbReference>